<dbReference type="Gene3D" id="1.10.10.10">
    <property type="entry name" value="Winged helix-like DNA-binding domain superfamily/Winged helix DNA-binding domain"/>
    <property type="match status" value="1"/>
</dbReference>
<feature type="domain" description="Insertion element IS150 protein InsJ-like helix-turn-helix" evidence="2">
    <location>
        <begin position="11"/>
        <end position="58"/>
    </location>
</feature>
<sequence length="118" mass="13740">MDHNQDKIALRGRIVGMREAGHSTAEVCRELGVSHTTVDKWWRRWRAEGDLRDRPRSGAPRRTTPVEDNEIVEEASIHPITNAMAIRDNLQLQVSSDTVRRRLRERGLLHRIQQKKRS</sequence>
<comment type="caution">
    <text evidence="3">The sequence shown here is derived from an EMBL/GenBank/DDBJ whole genome shotgun (WGS) entry which is preliminary data.</text>
</comment>
<evidence type="ECO:0000313" key="4">
    <source>
        <dbReference type="Proteomes" id="UP001292094"/>
    </source>
</evidence>
<accession>A0AAE1U5F3</accession>
<gene>
    <name evidence="3" type="ORF">Pmani_017472</name>
</gene>
<dbReference type="AlphaFoldDB" id="A0AAE1U5F3"/>
<dbReference type="InterPro" id="IPR036388">
    <property type="entry name" value="WH-like_DNA-bd_sf"/>
</dbReference>
<dbReference type="Pfam" id="PF13518">
    <property type="entry name" value="HTH_28"/>
    <property type="match status" value="1"/>
</dbReference>
<protein>
    <recommendedName>
        <fullName evidence="2">Insertion element IS150 protein InsJ-like helix-turn-helix domain-containing protein</fullName>
    </recommendedName>
</protein>
<keyword evidence="4" id="KW-1185">Reference proteome</keyword>
<dbReference type="InterPro" id="IPR055247">
    <property type="entry name" value="InsJ-like_HTH"/>
</dbReference>
<evidence type="ECO:0000313" key="3">
    <source>
        <dbReference type="EMBL" id="KAK4310998.1"/>
    </source>
</evidence>
<organism evidence="3 4">
    <name type="scientific">Petrolisthes manimaculis</name>
    <dbReference type="NCBI Taxonomy" id="1843537"/>
    <lineage>
        <taxon>Eukaryota</taxon>
        <taxon>Metazoa</taxon>
        <taxon>Ecdysozoa</taxon>
        <taxon>Arthropoda</taxon>
        <taxon>Crustacea</taxon>
        <taxon>Multicrustacea</taxon>
        <taxon>Malacostraca</taxon>
        <taxon>Eumalacostraca</taxon>
        <taxon>Eucarida</taxon>
        <taxon>Decapoda</taxon>
        <taxon>Pleocyemata</taxon>
        <taxon>Anomura</taxon>
        <taxon>Galatheoidea</taxon>
        <taxon>Porcellanidae</taxon>
        <taxon>Petrolisthes</taxon>
    </lineage>
</organism>
<reference evidence="3" key="1">
    <citation type="submission" date="2023-11" db="EMBL/GenBank/DDBJ databases">
        <title>Genome assemblies of two species of porcelain crab, Petrolisthes cinctipes and Petrolisthes manimaculis (Anomura: Porcellanidae).</title>
        <authorList>
            <person name="Angst P."/>
        </authorList>
    </citation>
    <scope>NUCLEOTIDE SEQUENCE</scope>
    <source>
        <strain evidence="3">PB745_02</strain>
        <tissue evidence="3">Gill</tissue>
    </source>
</reference>
<dbReference type="EMBL" id="JAWZYT010001571">
    <property type="protein sequence ID" value="KAK4310998.1"/>
    <property type="molecule type" value="Genomic_DNA"/>
</dbReference>
<dbReference type="GO" id="GO:0005634">
    <property type="term" value="C:nucleus"/>
    <property type="evidence" value="ECO:0007669"/>
    <property type="project" value="UniProtKB-SubCell"/>
</dbReference>
<name>A0AAE1U5F3_9EUCA</name>
<comment type="subcellular location">
    <subcellularLocation>
        <location evidence="1">Nucleus</location>
    </subcellularLocation>
</comment>
<dbReference type="SUPFAM" id="SSF46689">
    <property type="entry name" value="Homeodomain-like"/>
    <property type="match status" value="1"/>
</dbReference>
<proteinExistence type="predicted"/>
<evidence type="ECO:0000256" key="1">
    <source>
        <dbReference type="ARBA" id="ARBA00004123"/>
    </source>
</evidence>
<evidence type="ECO:0000259" key="2">
    <source>
        <dbReference type="Pfam" id="PF13518"/>
    </source>
</evidence>
<dbReference type="InterPro" id="IPR009057">
    <property type="entry name" value="Homeodomain-like_sf"/>
</dbReference>
<dbReference type="Proteomes" id="UP001292094">
    <property type="component" value="Unassembled WGS sequence"/>
</dbReference>